<dbReference type="Proteomes" id="UP001231189">
    <property type="component" value="Unassembled WGS sequence"/>
</dbReference>
<evidence type="ECO:0000313" key="2">
    <source>
        <dbReference type="EMBL" id="KAK1693319.1"/>
    </source>
</evidence>
<comment type="caution">
    <text evidence="2">The sequence shown here is derived from an EMBL/GenBank/DDBJ whole genome shotgun (WGS) entry which is preliminary data.</text>
</comment>
<evidence type="ECO:0000256" key="1">
    <source>
        <dbReference type="SAM" id="MobiDB-lite"/>
    </source>
</evidence>
<name>A0AAD8X486_LOLMU</name>
<evidence type="ECO:0000313" key="3">
    <source>
        <dbReference type="Proteomes" id="UP001231189"/>
    </source>
</evidence>
<proteinExistence type="predicted"/>
<keyword evidence="3" id="KW-1185">Reference proteome</keyword>
<protein>
    <submittedName>
        <fullName evidence="2">Uncharacterized protein</fullName>
    </submittedName>
</protein>
<reference evidence="2" key="1">
    <citation type="submission" date="2023-07" db="EMBL/GenBank/DDBJ databases">
        <title>A chromosome-level genome assembly of Lolium multiflorum.</title>
        <authorList>
            <person name="Chen Y."/>
            <person name="Copetti D."/>
            <person name="Kolliker R."/>
            <person name="Studer B."/>
        </authorList>
    </citation>
    <scope>NUCLEOTIDE SEQUENCE</scope>
    <source>
        <strain evidence="2">02402/16</strain>
        <tissue evidence="2">Leaf</tissue>
    </source>
</reference>
<dbReference type="AlphaFoldDB" id="A0AAD8X486"/>
<feature type="region of interest" description="Disordered" evidence="1">
    <location>
        <begin position="352"/>
        <end position="371"/>
    </location>
</feature>
<accession>A0AAD8X486</accession>
<gene>
    <name evidence="2" type="ORF">QYE76_010016</name>
</gene>
<dbReference type="EMBL" id="JAUUTY010000001">
    <property type="protein sequence ID" value="KAK1693319.1"/>
    <property type="molecule type" value="Genomic_DNA"/>
</dbReference>
<organism evidence="2 3">
    <name type="scientific">Lolium multiflorum</name>
    <name type="common">Italian ryegrass</name>
    <name type="synonym">Lolium perenne subsp. multiflorum</name>
    <dbReference type="NCBI Taxonomy" id="4521"/>
    <lineage>
        <taxon>Eukaryota</taxon>
        <taxon>Viridiplantae</taxon>
        <taxon>Streptophyta</taxon>
        <taxon>Embryophyta</taxon>
        <taxon>Tracheophyta</taxon>
        <taxon>Spermatophyta</taxon>
        <taxon>Magnoliopsida</taxon>
        <taxon>Liliopsida</taxon>
        <taxon>Poales</taxon>
        <taxon>Poaceae</taxon>
        <taxon>BOP clade</taxon>
        <taxon>Pooideae</taxon>
        <taxon>Poodae</taxon>
        <taxon>Poeae</taxon>
        <taxon>Poeae Chloroplast Group 2 (Poeae type)</taxon>
        <taxon>Loliodinae</taxon>
        <taxon>Loliinae</taxon>
        <taxon>Lolium</taxon>
    </lineage>
</organism>
<sequence length="371" mass="42344">MALQRIYSFDQEDGEKLPEAWARFCSLIRARPGHDLEKHDLLDIFYSGLTIESRAYLDSCADCVFRKRTPDEAEELLAKISKNHDDWSTPEPTPTPILKKRGMIELNDEDMREAKKSLMEKGIKSEDVKNLPPIEDLSRKIEDNPRVLLELYREITNDDCRTIQRGKIRNIQLPAIKYFAYYLATSILGRENTSNISSYHLAFLIAALTGETPYHLGSVIARRLSNKGPIYGGIIASRILARLDLPLDPTDVEIPPVRLDIAAMKSHQFVTVDSSMDNIVYRMLFADGDEREVLLPQTDLFSVGRKPWSRSKEEVDEQLKIQGFHQQHDSEDAEPSYDYTVTYPVASSSTYLEPGRSSSYYGDTTSWGPWE</sequence>